<feature type="transmembrane region" description="Helical" evidence="1">
    <location>
        <begin position="443"/>
        <end position="461"/>
    </location>
</feature>
<name>A0ABQ8JAD7_DERPT</name>
<evidence type="ECO:0000313" key="3">
    <source>
        <dbReference type="Proteomes" id="UP000887458"/>
    </source>
</evidence>
<reference evidence="2 3" key="2">
    <citation type="journal article" date="2022" name="Mol. Biol. Evol.">
        <title>Comparative Genomics Reveals Insights into the Divergent Evolution of Astigmatic Mites and Household Pest Adaptations.</title>
        <authorList>
            <person name="Xiong Q."/>
            <person name="Wan A.T."/>
            <person name="Liu X."/>
            <person name="Fung C.S."/>
            <person name="Xiao X."/>
            <person name="Malainual N."/>
            <person name="Hou J."/>
            <person name="Wang L."/>
            <person name="Wang M."/>
            <person name="Yang K.Y."/>
            <person name="Cui Y."/>
            <person name="Leung E.L."/>
            <person name="Nong W."/>
            <person name="Shin S.K."/>
            <person name="Au S.W."/>
            <person name="Jeong K.Y."/>
            <person name="Chew F.T."/>
            <person name="Hui J.H."/>
            <person name="Leung T.F."/>
            <person name="Tungtrongchitr A."/>
            <person name="Zhong N."/>
            <person name="Liu Z."/>
            <person name="Tsui S.K."/>
        </authorList>
    </citation>
    <scope>NUCLEOTIDE SEQUENCE [LARGE SCALE GENOMIC DNA]</scope>
    <source>
        <strain evidence="2">Derp</strain>
    </source>
</reference>
<gene>
    <name evidence="2" type="ORF">DERP_010611</name>
</gene>
<keyword evidence="1" id="KW-0472">Membrane</keyword>
<feature type="transmembrane region" description="Helical" evidence="1">
    <location>
        <begin position="132"/>
        <end position="154"/>
    </location>
</feature>
<keyword evidence="1" id="KW-1133">Transmembrane helix</keyword>
<feature type="transmembrane region" description="Helical" evidence="1">
    <location>
        <begin position="255"/>
        <end position="275"/>
    </location>
</feature>
<keyword evidence="1" id="KW-0812">Transmembrane</keyword>
<accession>A0ABQ8JAD7</accession>
<reference evidence="2 3" key="1">
    <citation type="journal article" date="2018" name="J. Allergy Clin. Immunol.">
        <title>High-quality assembly of Dermatophagoides pteronyssinus genome and transcriptome reveals a wide range of novel allergens.</title>
        <authorList>
            <person name="Liu X.Y."/>
            <person name="Yang K.Y."/>
            <person name="Wang M.Q."/>
            <person name="Kwok J.S."/>
            <person name="Zeng X."/>
            <person name="Yang Z."/>
            <person name="Xiao X.J."/>
            <person name="Lau C.P."/>
            <person name="Li Y."/>
            <person name="Huang Z.M."/>
            <person name="Ba J.G."/>
            <person name="Yim A.K."/>
            <person name="Ouyang C.Y."/>
            <person name="Ngai S.M."/>
            <person name="Chan T.F."/>
            <person name="Leung E.L."/>
            <person name="Liu L."/>
            <person name="Liu Z.G."/>
            <person name="Tsui S.K."/>
        </authorList>
    </citation>
    <scope>NUCLEOTIDE SEQUENCE [LARGE SCALE GENOMIC DNA]</scope>
    <source>
        <strain evidence="2">Derp</strain>
    </source>
</reference>
<keyword evidence="3" id="KW-1185">Reference proteome</keyword>
<feature type="transmembrane region" description="Helical" evidence="1">
    <location>
        <begin position="12"/>
        <end position="35"/>
    </location>
</feature>
<organism evidence="2 3">
    <name type="scientific">Dermatophagoides pteronyssinus</name>
    <name type="common">European house dust mite</name>
    <dbReference type="NCBI Taxonomy" id="6956"/>
    <lineage>
        <taxon>Eukaryota</taxon>
        <taxon>Metazoa</taxon>
        <taxon>Ecdysozoa</taxon>
        <taxon>Arthropoda</taxon>
        <taxon>Chelicerata</taxon>
        <taxon>Arachnida</taxon>
        <taxon>Acari</taxon>
        <taxon>Acariformes</taxon>
        <taxon>Sarcoptiformes</taxon>
        <taxon>Astigmata</taxon>
        <taxon>Psoroptidia</taxon>
        <taxon>Analgoidea</taxon>
        <taxon>Pyroglyphidae</taxon>
        <taxon>Dermatophagoidinae</taxon>
        <taxon>Dermatophagoides</taxon>
    </lineage>
</organism>
<proteinExistence type="predicted"/>
<dbReference type="EMBL" id="NJHN03000059">
    <property type="protein sequence ID" value="KAH9419400.1"/>
    <property type="molecule type" value="Genomic_DNA"/>
</dbReference>
<evidence type="ECO:0000313" key="2">
    <source>
        <dbReference type="EMBL" id="KAH9419400.1"/>
    </source>
</evidence>
<evidence type="ECO:0000256" key="1">
    <source>
        <dbReference type="SAM" id="Phobius"/>
    </source>
</evidence>
<sequence length="464" mass="52886">MVSINNKLSIMISMMIIMTIIFDGSNPFGILLIMADKHENGTFIQNNSSVNNESKRQTKEIYNPTTTIEQNESNPMTKQDGGTNISSGPYFKNLGFDLGYEPGIYTNGNNIFDDIKDWFNGPFRRWLRANNVVFAVICIGVILLLFCFSLLIHLTCCRILLIMADKHENGTFIQNNSSVNNESKRQTKEIYNPTTTIEQNESNPMTKQDGGTNISSGPYFKNLGFDLGYEPGIYTNGNNIFDDIKYWFNGPFRRWLRANNVVFAVICIGILSIMADNYGNGTFIQNNFSVNNESERQTVEMYNLTTTTIEQTESNLMIKQDGDTNISSGPYFKNLGFDYEHGRPDGEGGNIFDKIKNWYNGTFRPWFQNNKVLFFGICIGVNLGFDYIHGRPDGPSGGNVLDDIKYGLDGTKDKIKEWFNGAKNKTKDWYNGTFRPWFQNNKVLFFGICIGVVLLLFYFLYYSH</sequence>
<protein>
    <submittedName>
        <fullName evidence="2">Uncharacterized protein</fullName>
    </submittedName>
</protein>
<dbReference type="Proteomes" id="UP000887458">
    <property type="component" value="Unassembled WGS sequence"/>
</dbReference>
<feature type="transmembrane region" description="Helical" evidence="1">
    <location>
        <begin position="372"/>
        <end position="388"/>
    </location>
</feature>
<comment type="caution">
    <text evidence="2">The sequence shown here is derived from an EMBL/GenBank/DDBJ whole genome shotgun (WGS) entry which is preliminary data.</text>
</comment>